<sequence>MKLLVATDKPFAKVAVDGIRKETEAAGYELVLLEKYTEKNQLLNAVKDVNAIIIRSDNIDAEVLEAAKNLKIVVRAGAGYDNVDLDAATAHHVCVMNTPGQNANAVAELVMGLMIYAVRNLYNGTSGAELMGKKLGIHAYGNVGRNVARIAKGIGMDIYAYDAFCPEEVM</sequence>
<feature type="domain" description="D-isomer specific 2-hydroxyacid dehydrogenase catalytic" evidence="1">
    <location>
        <begin position="25"/>
        <end position="110"/>
    </location>
</feature>
<dbReference type="EMBL" id="SNRY01006605">
    <property type="protein sequence ID" value="KAA6312213.1"/>
    <property type="molecule type" value="Genomic_DNA"/>
</dbReference>
<dbReference type="PANTHER" id="PTHR42938:SF47">
    <property type="entry name" value="HYDROXYPYRUVATE REDUCTASE"/>
    <property type="match status" value="1"/>
</dbReference>
<feature type="non-terminal residue" evidence="3">
    <location>
        <position position="170"/>
    </location>
</feature>
<accession>A0A5J4PV90</accession>
<dbReference type="GO" id="GO:0051287">
    <property type="term" value="F:NAD binding"/>
    <property type="evidence" value="ECO:0007669"/>
    <property type="project" value="InterPro"/>
</dbReference>
<dbReference type="PANTHER" id="PTHR42938">
    <property type="entry name" value="FORMATE DEHYDROGENASE 1"/>
    <property type="match status" value="1"/>
</dbReference>
<dbReference type="InterPro" id="IPR006139">
    <property type="entry name" value="D-isomer_2_OHA_DH_cat_dom"/>
</dbReference>
<organism evidence="3">
    <name type="scientific">termite gut metagenome</name>
    <dbReference type="NCBI Taxonomy" id="433724"/>
    <lineage>
        <taxon>unclassified sequences</taxon>
        <taxon>metagenomes</taxon>
        <taxon>organismal metagenomes</taxon>
    </lineage>
</organism>
<protein>
    <submittedName>
        <fullName evidence="3">D-3-phosphoglycerate dehydrogenase / 2-oxoglutarate reductase</fullName>
        <ecNumber evidence="3">1.1.1.95</ecNumber>
    </submittedName>
</protein>
<comment type="caution">
    <text evidence="3">The sequence shown here is derived from an EMBL/GenBank/DDBJ whole genome shotgun (WGS) entry which is preliminary data.</text>
</comment>
<evidence type="ECO:0000313" key="3">
    <source>
        <dbReference type="EMBL" id="KAA6312213.1"/>
    </source>
</evidence>
<evidence type="ECO:0000259" key="1">
    <source>
        <dbReference type="Pfam" id="PF00389"/>
    </source>
</evidence>
<keyword evidence="3" id="KW-0560">Oxidoreductase</keyword>
<dbReference type="GO" id="GO:0004617">
    <property type="term" value="F:phosphoglycerate dehydrogenase activity"/>
    <property type="evidence" value="ECO:0007669"/>
    <property type="project" value="UniProtKB-EC"/>
</dbReference>
<dbReference type="InterPro" id="IPR036291">
    <property type="entry name" value="NAD(P)-bd_dom_sf"/>
</dbReference>
<name>A0A5J4PV90_9ZZZZ</name>
<proteinExistence type="predicted"/>
<feature type="domain" description="D-isomer specific 2-hydroxyacid dehydrogenase NAD-binding" evidence="2">
    <location>
        <begin position="123"/>
        <end position="165"/>
    </location>
</feature>
<dbReference type="SUPFAM" id="SSF51735">
    <property type="entry name" value="NAD(P)-binding Rossmann-fold domains"/>
    <property type="match status" value="1"/>
</dbReference>
<dbReference type="Pfam" id="PF00389">
    <property type="entry name" value="2-Hacid_dh"/>
    <property type="match status" value="1"/>
</dbReference>
<dbReference type="Pfam" id="PF02826">
    <property type="entry name" value="2-Hacid_dh_C"/>
    <property type="match status" value="1"/>
</dbReference>
<dbReference type="Gene3D" id="3.40.50.720">
    <property type="entry name" value="NAD(P)-binding Rossmann-like Domain"/>
    <property type="match status" value="1"/>
</dbReference>
<dbReference type="EC" id="1.1.1.95" evidence="3"/>
<dbReference type="InterPro" id="IPR006140">
    <property type="entry name" value="D-isomer_DH_NAD-bd"/>
</dbReference>
<gene>
    <name evidence="3" type="ORF">EZS27_036815</name>
</gene>
<dbReference type="AlphaFoldDB" id="A0A5J4PV90"/>
<evidence type="ECO:0000259" key="2">
    <source>
        <dbReference type="Pfam" id="PF02826"/>
    </source>
</evidence>
<reference evidence="3" key="1">
    <citation type="submission" date="2019-03" db="EMBL/GenBank/DDBJ databases">
        <title>Single cell metagenomics reveals metabolic interactions within the superorganism composed of flagellate Streblomastix strix and complex community of Bacteroidetes bacteria on its surface.</title>
        <authorList>
            <person name="Treitli S.C."/>
            <person name="Kolisko M."/>
            <person name="Husnik F."/>
            <person name="Keeling P."/>
            <person name="Hampl V."/>
        </authorList>
    </citation>
    <scope>NUCLEOTIDE SEQUENCE</scope>
    <source>
        <strain evidence="3">STM</strain>
    </source>
</reference>
<dbReference type="SUPFAM" id="SSF52283">
    <property type="entry name" value="Formate/glycerate dehydrogenase catalytic domain-like"/>
    <property type="match status" value="1"/>
</dbReference>